<dbReference type="InterPro" id="IPR013783">
    <property type="entry name" value="Ig-like_fold"/>
</dbReference>
<comment type="caution">
    <text evidence="4">The sequence shown here is derived from an EMBL/GenBank/DDBJ whole genome shotgun (WGS) entry which is preliminary data.</text>
</comment>
<feature type="transmembrane region" description="Helical" evidence="1">
    <location>
        <begin position="127"/>
        <end position="149"/>
    </location>
</feature>
<keyword evidence="1" id="KW-1133">Transmembrane helix</keyword>
<evidence type="ECO:0000313" key="5">
    <source>
        <dbReference type="Proteomes" id="UP001519460"/>
    </source>
</evidence>
<dbReference type="InterPro" id="IPR007110">
    <property type="entry name" value="Ig-like_dom"/>
</dbReference>
<feature type="domain" description="Ig-like" evidence="3">
    <location>
        <begin position="28"/>
        <end position="117"/>
    </location>
</feature>
<keyword evidence="2" id="KW-0732">Signal</keyword>
<dbReference type="AlphaFoldDB" id="A0ABD0JJH0"/>
<dbReference type="EMBL" id="JACVVK020000432">
    <property type="protein sequence ID" value="KAK7474587.1"/>
    <property type="molecule type" value="Genomic_DNA"/>
</dbReference>
<proteinExistence type="predicted"/>
<keyword evidence="1" id="KW-0812">Transmembrane</keyword>
<name>A0ABD0JJH0_9CAEN</name>
<dbReference type="SUPFAM" id="SSF48726">
    <property type="entry name" value="Immunoglobulin"/>
    <property type="match status" value="1"/>
</dbReference>
<feature type="chain" id="PRO_5044794420" description="Ig-like domain-containing protein" evidence="2">
    <location>
        <begin position="22"/>
        <end position="159"/>
    </location>
</feature>
<protein>
    <recommendedName>
        <fullName evidence="3">Ig-like domain-containing protein</fullName>
    </recommendedName>
</protein>
<sequence length="159" mass="17546">MAASRYFLLLLFVILATSATAQDEEEEPLTLSALITAVQLGETTEVTCETSLEGLSVIWYVGNTNTSGNRIPANESLQMHAINGTLMIVSTTKNFHGQYLCQTSDGAHELIAEIHVYEMPTYFTEGMIIVGINAGLVVIFFGCAVYTFFQKRRKKKPEV</sequence>
<keyword evidence="1" id="KW-0472">Membrane</keyword>
<gene>
    <name evidence="4" type="ORF">BaRGS_00034171</name>
</gene>
<dbReference type="InterPro" id="IPR036179">
    <property type="entry name" value="Ig-like_dom_sf"/>
</dbReference>
<feature type="signal peptide" evidence="2">
    <location>
        <begin position="1"/>
        <end position="21"/>
    </location>
</feature>
<evidence type="ECO:0000256" key="1">
    <source>
        <dbReference type="SAM" id="Phobius"/>
    </source>
</evidence>
<evidence type="ECO:0000256" key="2">
    <source>
        <dbReference type="SAM" id="SignalP"/>
    </source>
</evidence>
<evidence type="ECO:0000313" key="4">
    <source>
        <dbReference type="EMBL" id="KAK7474587.1"/>
    </source>
</evidence>
<dbReference type="InterPro" id="IPR003599">
    <property type="entry name" value="Ig_sub"/>
</dbReference>
<reference evidence="4 5" key="1">
    <citation type="journal article" date="2023" name="Sci. Data">
        <title>Genome assembly of the Korean intertidal mud-creeper Batillaria attramentaria.</title>
        <authorList>
            <person name="Patra A.K."/>
            <person name="Ho P.T."/>
            <person name="Jun S."/>
            <person name="Lee S.J."/>
            <person name="Kim Y."/>
            <person name="Won Y.J."/>
        </authorList>
    </citation>
    <scope>NUCLEOTIDE SEQUENCE [LARGE SCALE GENOMIC DNA]</scope>
    <source>
        <strain evidence="4">Wonlab-2016</strain>
    </source>
</reference>
<dbReference type="SMART" id="SM00409">
    <property type="entry name" value="IG"/>
    <property type="match status" value="1"/>
</dbReference>
<evidence type="ECO:0000259" key="3">
    <source>
        <dbReference type="PROSITE" id="PS50835"/>
    </source>
</evidence>
<dbReference type="PROSITE" id="PS50835">
    <property type="entry name" value="IG_LIKE"/>
    <property type="match status" value="1"/>
</dbReference>
<keyword evidence="5" id="KW-1185">Reference proteome</keyword>
<organism evidence="4 5">
    <name type="scientific">Batillaria attramentaria</name>
    <dbReference type="NCBI Taxonomy" id="370345"/>
    <lineage>
        <taxon>Eukaryota</taxon>
        <taxon>Metazoa</taxon>
        <taxon>Spiralia</taxon>
        <taxon>Lophotrochozoa</taxon>
        <taxon>Mollusca</taxon>
        <taxon>Gastropoda</taxon>
        <taxon>Caenogastropoda</taxon>
        <taxon>Sorbeoconcha</taxon>
        <taxon>Cerithioidea</taxon>
        <taxon>Batillariidae</taxon>
        <taxon>Batillaria</taxon>
    </lineage>
</organism>
<dbReference type="Gene3D" id="2.60.40.10">
    <property type="entry name" value="Immunoglobulins"/>
    <property type="match status" value="1"/>
</dbReference>
<dbReference type="Proteomes" id="UP001519460">
    <property type="component" value="Unassembled WGS sequence"/>
</dbReference>
<accession>A0ABD0JJH0</accession>